<accession>X0JM26</accession>
<dbReference type="Proteomes" id="UP000030685">
    <property type="component" value="Unassembled WGS sequence"/>
</dbReference>
<proteinExistence type="predicted"/>
<dbReference type="Gene3D" id="2.40.70.10">
    <property type="entry name" value="Acid Proteases"/>
    <property type="match status" value="2"/>
</dbReference>
<organism evidence="1">
    <name type="scientific">Fusarium odoratissimum (strain NRRL 54006)</name>
    <dbReference type="NCBI Taxonomy" id="1089451"/>
    <lineage>
        <taxon>Eukaryota</taxon>
        <taxon>Fungi</taxon>
        <taxon>Dikarya</taxon>
        <taxon>Ascomycota</taxon>
        <taxon>Pezizomycotina</taxon>
        <taxon>Sordariomycetes</taxon>
        <taxon>Hypocreomycetidae</taxon>
        <taxon>Hypocreales</taxon>
        <taxon>Nectriaceae</taxon>
        <taxon>Fusarium</taxon>
        <taxon>Fusarium oxysporum species complex</taxon>
        <taxon>Fusarium oxysporum f. sp. cubense (strain race 4)</taxon>
    </lineage>
</organism>
<name>X0JM26_FUSO5</name>
<evidence type="ECO:0008006" key="2">
    <source>
        <dbReference type="Google" id="ProtNLM"/>
    </source>
</evidence>
<dbReference type="VEuPathDB" id="FungiDB:FOIG_10401"/>
<dbReference type="InterPro" id="IPR021109">
    <property type="entry name" value="Peptidase_aspartic_dom_sf"/>
</dbReference>
<dbReference type="AlphaFoldDB" id="X0JM26"/>
<dbReference type="EMBL" id="KK036127">
    <property type="protein sequence ID" value="EXL97360.1"/>
    <property type="molecule type" value="Genomic_DNA"/>
</dbReference>
<reference evidence="1" key="1">
    <citation type="submission" date="2011-11" db="EMBL/GenBank/DDBJ databases">
        <title>The Genome Sequence of Fusarium oxysporum II5.</title>
        <authorList>
            <consortium name="The Broad Institute Genome Sequencing Platform"/>
            <person name="Ma L.-J."/>
            <person name="Gale L.R."/>
            <person name="Schwartz D.C."/>
            <person name="Zhou S."/>
            <person name="Corby-Kistler H."/>
            <person name="Young S.K."/>
            <person name="Zeng Q."/>
            <person name="Gargeya S."/>
            <person name="Fitzgerald M."/>
            <person name="Haas B."/>
            <person name="Abouelleil A."/>
            <person name="Alvarado L."/>
            <person name="Arachchi H.M."/>
            <person name="Berlin A."/>
            <person name="Brown A."/>
            <person name="Chapman S.B."/>
            <person name="Chen Z."/>
            <person name="Dunbar C."/>
            <person name="Freedman E."/>
            <person name="Gearin G."/>
            <person name="Goldberg J."/>
            <person name="Griggs A."/>
            <person name="Gujja S."/>
            <person name="Heiman D."/>
            <person name="Howarth C."/>
            <person name="Larson L."/>
            <person name="Lui A."/>
            <person name="MacDonald P.J.P."/>
            <person name="Montmayeur A."/>
            <person name="Murphy C."/>
            <person name="Neiman D."/>
            <person name="Pearson M."/>
            <person name="Priest M."/>
            <person name="Roberts A."/>
            <person name="Saif S."/>
            <person name="Shea T."/>
            <person name="Shenoy N."/>
            <person name="Sisk P."/>
            <person name="Stolte C."/>
            <person name="Sykes S."/>
            <person name="Wortman J."/>
            <person name="Nusbaum C."/>
            <person name="Birren B."/>
        </authorList>
    </citation>
    <scope>NUCLEOTIDE SEQUENCE [LARGE SCALE GENOMIC DNA]</scope>
    <source>
        <strain evidence="1">54006</strain>
    </source>
</reference>
<dbReference type="GeneID" id="42035576"/>
<dbReference type="RefSeq" id="XP_031059450.1">
    <property type="nucleotide sequence ID" value="XM_031210739.1"/>
</dbReference>
<dbReference type="HOGENOM" id="CLU_503461_0_0_1"/>
<sequence>MTTEQSFMSYPSWRLFINKKEDVLQTNHNSSTLPFSGDLIDDERGQYIPFGFTAVQLDRLFTLKSIIKANAVLQPALESPPQTYSSGRVEYRVKALVGSDRHQIDALPDTGAKRNFVSQQLVGKLGLIPKVSTKEEFRLPTGATIKSCGTVDVPFIFLGESEQHMLDCCILSKCRQDLILCQAFLKATGTLTKFTHHITKSLRKFATRLRFNLIGNDTCCLKGSLDDIPSVALADTGCDAMLVSTDFAKRHSLEIDRSMKHRRTIEYADRSLDTTSGIVHRATWQFRSSWDKIPCTLYVLDDLKADIVLSSHFIFEHDVFSQFEEDIVGTSLVPGRDFGDIYNIRLISHYSSALQNLEASSIADMSSPNSFSPKGIKAERVRRDLIRDAINDLPPEQQDQARIDERNRQEIWDGYRKRHLERQGGNTDSTQRSLMNSTTRPTLKLWVGARMAQELFCVVENNDFDIDIDNDANSIHHGQCPVPPVLDHQLDVLMIQEKIRTKDWTMPEIKNILKGGNSRSKCFKVYLTVVMLLDNPQYVYK</sequence>
<evidence type="ECO:0000313" key="1">
    <source>
        <dbReference type="EMBL" id="EXL97360.1"/>
    </source>
</evidence>
<reference evidence="1" key="2">
    <citation type="submission" date="2014-03" db="EMBL/GenBank/DDBJ databases">
        <title>The Genome Annotation of Fusarium oxysporum II5.</title>
        <authorList>
            <consortium name="The Broad Institute Genomics Platform"/>
            <person name="Ma L.-J."/>
            <person name="Corby-Kistler H."/>
            <person name="Broz K."/>
            <person name="Gale L.R."/>
            <person name="Jonkers W."/>
            <person name="O'Donnell K."/>
            <person name="Ploetz R."/>
            <person name="Steinberg C."/>
            <person name="Schwartz D.C."/>
            <person name="VanEtten H."/>
            <person name="Zhou S."/>
            <person name="Young S.K."/>
            <person name="Zeng Q."/>
            <person name="Gargeya S."/>
            <person name="Fitzgerald M."/>
            <person name="Abouelleil A."/>
            <person name="Alvarado L."/>
            <person name="Chapman S.B."/>
            <person name="Gainer-Dewar J."/>
            <person name="Goldberg J."/>
            <person name="Griggs A."/>
            <person name="Gujja S."/>
            <person name="Hansen M."/>
            <person name="Howarth C."/>
            <person name="Imamovic A."/>
            <person name="Ireland A."/>
            <person name="Larimer J."/>
            <person name="McCowan C."/>
            <person name="Murphy C."/>
            <person name="Pearson M."/>
            <person name="Poon T.W."/>
            <person name="Priest M."/>
            <person name="Roberts A."/>
            <person name="Saif S."/>
            <person name="Shea T."/>
            <person name="Sykes S."/>
            <person name="Wortman J."/>
            <person name="Nusbaum C."/>
            <person name="Birren B."/>
        </authorList>
    </citation>
    <scope>NUCLEOTIDE SEQUENCE</scope>
    <source>
        <strain evidence="1">54006</strain>
    </source>
</reference>
<dbReference type="CDD" id="cd00303">
    <property type="entry name" value="retropepsin_like"/>
    <property type="match status" value="2"/>
</dbReference>
<protein>
    <recommendedName>
        <fullName evidence="2">Peptidase A2 domain-containing protein</fullName>
    </recommendedName>
</protein>
<gene>
    <name evidence="1" type="ORF">FOIG_10401</name>
</gene>